<feature type="domain" description="GFO/IDH/MocA-like oxidoreductase" evidence="2">
    <location>
        <begin position="154"/>
        <end position="280"/>
    </location>
</feature>
<proteinExistence type="predicted"/>
<dbReference type="InterPro" id="IPR055170">
    <property type="entry name" value="GFO_IDH_MocA-like_dom"/>
</dbReference>
<sequence>MMKPILLSITLSLLFFVLRAQSPLKLAIAGLSHGHVDWVFNRDEKKDIEVVGIYETNPELINRYALRYQIARSLFFSDLGRMLDQVKPDAVSAFGAISEHIDVIRICAPKKVHVMVEKPLATTFSEAQEMQRLAEEHGIHVLTNFETSWYQSNQEIKTLLEGDELGDIRKVMVNDGHQGPREIGVSDEFLEILTDPQKNGAGALVDFGCYGGNLMTWLMEGKRPISVTAIVHQNKPQIYPKVDDEATIILQYPKAQCVIQASWNWPVSRKDMEVYGTHGYAIATDAKTLRYRLDNQREEQIRKTNARQVPFDDPFSVLAAVIKGTVVLDELDQYALPINVITVEILDAAIRSARQKKTIYLNK</sequence>
<protein>
    <submittedName>
        <fullName evidence="3">Gfo/Idh/MocA family protein</fullName>
    </submittedName>
</protein>
<dbReference type="Gene3D" id="3.40.50.720">
    <property type="entry name" value="NAD(P)-binding Rossmann-like Domain"/>
    <property type="match status" value="1"/>
</dbReference>
<evidence type="ECO:0000313" key="3">
    <source>
        <dbReference type="EMBL" id="MFD2548945.1"/>
    </source>
</evidence>
<dbReference type="EMBL" id="JBHULR010000007">
    <property type="protein sequence ID" value="MFD2548945.1"/>
    <property type="molecule type" value="Genomic_DNA"/>
</dbReference>
<evidence type="ECO:0000313" key="4">
    <source>
        <dbReference type="Proteomes" id="UP001597545"/>
    </source>
</evidence>
<reference evidence="4" key="1">
    <citation type="journal article" date="2019" name="Int. J. Syst. Evol. Microbiol.">
        <title>The Global Catalogue of Microorganisms (GCM) 10K type strain sequencing project: providing services to taxonomists for standard genome sequencing and annotation.</title>
        <authorList>
            <consortium name="The Broad Institute Genomics Platform"/>
            <consortium name="The Broad Institute Genome Sequencing Center for Infectious Disease"/>
            <person name="Wu L."/>
            <person name="Ma J."/>
        </authorList>
    </citation>
    <scope>NUCLEOTIDE SEQUENCE [LARGE SCALE GENOMIC DNA]</scope>
    <source>
        <strain evidence="4">KCTC 42662</strain>
    </source>
</reference>
<dbReference type="RefSeq" id="WP_380905219.1">
    <property type="nucleotide sequence ID" value="NZ_JBHUEG010000006.1"/>
</dbReference>
<dbReference type="Pfam" id="PF22725">
    <property type="entry name" value="GFO_IDH_MocA_C3"/>
    <property type="match status" value="1"/>
</dbReference>
<dbReference type="Gene3D" id="3.30.360.10">
    <property type="entry name" value="Dihydrodipicolinate Reductase, domain 2"/>
    <property type="match status" value="1"/>
</dbReference>
<evidence type="ECO:0000259" key="1">
    <source>
        <dbReference type="Pfam" id="PF01408"/>
    </source>
</evidence>
<comment type="caution">
    <text evidence="3">The sequence shown here is derived from an EMBL/GenBank/DDBJ whole genome shotgun (WGS) entry which is preliminary data.</text>
</comment>
<dbReference type="SUPFAM" id="SSF55347">
    <property type="entry name" value="Glyceraldehyde-3-phosphate dehydrogenase-like, C-terminal domain"/>
    <property type="match status" value="1"/>
</dbReference>
<dbReference type="InterPro" id="IPR000683">
    <property type="entry name" value="Gfo/Idh/MocA-like_OxRdtase_N"/>
</dbReference>
<evidence type="ECO:0000259" key="2">
    <source>
        <dbReference type="Pfam" id="PF22725"/>
    </source>
</evidence>
<feature type="domain" description="Gfo/Idh/MocA-like oxidoreductase N-terminal" evidence="1">
    <location>
        <begin position="27"/>
        <end position="143"/>
    </location>
</feature>
<dbReference type="InterPro" id="IPR036291">
    <property type="entry name" value="NAD(P)-bd_dom_sf"/>
</dbReference>
<gene>
    <name evidence="3" type="ORF">ACFSR5_14945</name>
</gene>
<dbReference type="Pfam" id="PF01408">
    <property type="entry name" value="GFO_IDH_MocA"/>
    <property type="match status" value="1"/>
</dbReference>
<name>A0ABW5KM15_9SPHI</name>
<dbReference type="Proteomes" id="UP001597545">
    <property type="component" value="Unassembled WGS sequence"/>
</dbReference>
<dbReference type="InterPro" id="IPR051450">
    <property type="entry name" value="Gfo/Idh/MocA_Oxidoreductases"/>
</dbReference>
<dbReference type="SUPFAM" id="SSF51735">
    <property type="entry name" value="NAD(P)-binding Rossmann-fold domains"/>
    <property type="match status" value="1"/>
</dbReference>
<dbReference type="PANTHER" id="PTHR43377">
    <property type="entry name" value="BILIVERDIN REDUCTASE A"/>
    <property type="match status" value="1"/>
</dbReference>
<dbReference type="PANTHER" id="PTHR43377:SF1">
    <property type="entry name" value="BILIVERDIN REDUCTASE A"/>
    <property type="match status" value="1"/>
</dbReference>
<keyword evidence="4" id="KW-1185">Reference proteome</keyword>
<organism evidence="3 4">
    <name type="scientific">Sphingobacterium suaedae</name>
    <dbReference type="NCBI Taxonomy" id="1686402"/>
    <lineage>
        <taxon>Bacteria</taxon>
        <taxon>Pseudomonadati</taxon>
        <taxon>Bacteroidota</taxon>
        <taxon>Sphingobacteriia</taxon>
        <taxon>Sphingobacteriales</taxon>
        <taxon>Sphingobacteriaceae</taxon>
        <taxon>Sphingobacterium</taxon>
    </lineage>
</organism>
<accession>A0ABW5KM15</accession>